<dbReference type="OrthoDB" id="4965760at2"/>
<dbReference type="AlphaFoldDB" id="A0A7L4YLA3"/>
<feature type="region of interest" description="Disordered" evidence="1">
    <location>
        <begin position="104"/>
        <end position="123"/>
    </location>
</feature>
<feature type="compositionally biased region" description="Polar residues" evidence="1">
    <location>
        <begin position="114"/>
        <end position="123"/>
    </location>
</feature>
<feature type="domain" description="HTH arsR-type" evidence="2">
    <location>
        <begin position="13"/>
        <end position="107"/>
    </location>
</feature>
<dbReference type="InterPro" id="IPR001845">
    <property type="entry name" value="HTH_ArsR_DNA-bd_dom"/>
</dbReference>
<dbReference type="KEGG" id="eke:EK0264_06520"/>
<organism evidence="3 4">
    <name type="scientific">Epidermidibacterium keratini</name>
    <dbReference type="NCBI Taxonomy" id="1891644"/>
    <lineage>
        <taxon>Bacteria</taxon>
        <taxon>Bacillati</taxon>
        <taxon>Actinomycetota</taxon>
        <taxon>Actinomycetes</taxon>
        <taxon>Sporichthyales</taxon>
        <taxon>Sporichthyaceae</taxon>
        <taxon>Epidermidibacterium</taxon>
    </lineage>
</organism>
<reference evidence="3 4" key="1">
    <citation type="journal article" date="2018" name="Int. J. Syst. Evol. Microbiol.">
        <title>Epidermidibacterium keratini gen. nov., sp. nov., a member of the family Sporichthyaceae, isolated from keratin epidermis.</title>
        <authorList>
            <person name="Lee D.G."/>
            <person name="Trujillo M.E."/>
            <person name="Kang S."/>
            <person name="Nam J.J."/>
            <person name="Kim Y.J."/>
        </authorList>
    </citation>
    <scope>NUCLEOTIDE SEQUENCE [LARGE SCALE GENOMIC DNA]</scope>
    <source>
        <strain evidence="3 4">EPI-7</strain>
    </source>
</reference>
<dbReference type="InParanoid" id="A0A7L4YLA3"/>
<dbReference type="Proteomes" id="UP000463857">
    <property type="component" value="Chromosome"/>
</dbReference>
<dbReference type="EMBL" id="CP047156">
    <property type="protein sequence ID" value="QHB99965.1"/>
    <property type="molecule type" value="Genomic_DNA"/>
</dbReference>
<evidence type="ECO:0000259" key="2">
    <source>
        <dbReference type="PROSITE" id="PS50987"/>
    </source>
</evidence>
<dbReference type="PROSITE" id="PS50987">
    <property type="entry name" value="HTH_ARSR_2"/>
    <property type="match status" value="1"/>
</dbReference>
<dbReference type="InterPro" id="IPR036388">
    <property type="entry name" value="WH-like_DNA-bd_sf"/>
</dbReference>
<dbReference type="RefSeq" id="WP_061867933.1">
    <property type="nucleotide sequence ID" value="NZ_CP047156.1"/>
</dbReference>
<dbReference type="SMART" id="SM00418">
    <property type="entry name" value="HTH_ARSR"/>
    <property type="match status" value="1"/>
</dbReference>
<evidence type="ECO:0000313" key="3">
    <source>
        <dbReference type="EMBL" id="QHB99965.1"/>
    </source>
</evidence>
<protein>
    <submittedName>
        <fullName evidence="3">Helix-turn-helix domain-containing protein</fullName>
    </submittedName>
</protein>
<accession>A0A7L4YLA3</accession>
<dbReference type="SUPFAM" id="SSF46785">
    <property type="entry name" value="Winged helix' DNA-binding domain"/>
    <property type="match status" value="1"/>
</dbReference>
<evidence type="ECO:0000313" key="4">
    <source>
        <dbReference type="Proteomes" id="UP000463857"/>
    </source>
</evidence>
<dbReference type="InterPro" id="IPR036390">
    <property type="entry name" value="WH_DNA-bd_sf"/>
</dbReference>
<dbReference type="GO" id="GO:0003700">
    <property type="term" value="F:DNA-binding transcription factor activity"/>
    <property type="evidence" value="ECO:0007669"/>
    <property type="project" value="InterPro"/>
</dbReference>
<name>A0A7L4YLA3_9ACTN</name>
<evidence type="ECO:0000256" key="1">
    <source>
        <dbReference type="SAM" id="MobiDB-lite"/>
    </source>
</evidence>
<keyword evidence="4" id="KW-1185">Reference proteome</keyword>
<dbReference type="Gene3D" id="1.10.10.10">
    <property type="entry name" value="Winged helix-like DNA-binding domain superfamily/Winged helix DNA-binding domain"/>
    <property type="match status" value="1"/>
</dbReference>
<dbReference type="CDD" id="cd00090">
    <property type="entry name" value="HTH_ARSR"/>
    <property type="match status" value="1"/>
</dbReference>
<sequence>MTMKKVEHVHATYDTPHLNAAVGVFALLANPVSVKMILAIRDIEVSANHLADIVDLPVDQTSHELHRLESAGIVSRQRRESGDFYLLNGVHAGALAEAAIFHAEHQQQERTRAGSPTSNSRPN</sequence>
<gene>
    <name evidence="3" type="ORF">EK0264_06520</name>
</gene>
<proteinExistence type="predicted"/>
<dbReference type="InterPro" id="IPR011991">
    <property type="entry name" value="ArsR-like_HTH"/>
</dbReference>